<name>A0A150MDU7_9BACI</name>
<dbReference type="InterPro" id="IPR020912">
    <property type="entry name" value="UPF0295"/>
</dbReference>
<sequence length="132" mass="14929">MKKKSSKINRVRSFAFRLVIAGILLMYIGLLLKDYPFLMVLFMLLGLLSVMGSTLVYLRIGLLSVQAEQVICPSCGKRTKMLGRVDLCMFCGEALTLDPELEGKEFDESYNKRRPKKAGKNASERELEKSET</sequence>
<dbReference type="PATRIC" id="fig|301148.3.peg.178"/>
<keyword evidence="3 6" id="KW-1133">Transmembrane helix</keyword>
<keyword evidence="1" id="KW-1003">Cell membrane</keyword>
<evidence type="ECO:0000256" key="5">
    <source>
        <dbReference type="SAM" id="MobiDB-lite"/>
    </source>
</evidence>
<evidence type="ECO:0000313" key="8">
    <source>
        <dbReference type="Proteomes" id="UP000075683"/>
    </source>
</evidence>
<evidence type="ECO:0000256" key="4">
    <source>
        <dbReference type="ARBA" id="ARBA00023136"/>
    </source>
</evidence>
<gene>
    <name evidence="7" type="ORF">B4135_1220</name>
</gene>
<dbReference type="Proteomes" id="UP000075683">
    <property type="component" value="Unassembled WGS sequence"/>
</dbReference>
<comment type="caution">
    <text evidence="7">The sequence shown here is derived from an EMBL/GenBank/DDBJ whole genome shotgun (WGS) entry which is preliminary data.</text>
</comment>
<evidence type="ECO:0000256" key="2">
    <source>
        <dbReference type="ARBA" id="ARBA00022692"/>
    </source>
</evidence>
<protein>
    <submittedName>
        <fullName evidence="7">Uncharacterized protein</fullName>
    </submittedName>
</protein>
<reference evidence="7 8" key="1">
    <citation type="submission" date="2016-01" db="EMBL/GenBank/DDBJ databases">
        <title>Draft Genome Sequences of Seven Thermophilic Sporeformers Isolated from Foods.</title>
        <authorList>
            <person name="Berendsen E.M."/>
            <person name="Wells-Bennik M.H."/>
            <person name="Krawcyk A.O."/>
            <person name="De Jong A."/>
            <person name="Holsappel S."/>
            <person name="Eijlander R.T."/>
            <person name="Kuipers O.P."/>
        </authorList>
    </citation>
    <scope>NUCLEOTIDE SEQUENCE [LARGE SCALE GENOMIC DNA]</scope>
    <source>
        <strain evidence="7 8">B4135</strain>
    </source>
</reference>
<dbReference type="RefSeq" id="WP_020153136.1">
    <property type="nucleotide sequence ID" value="NZ_LQYT01000009.1"/>
</dbReference>
<accession>A0A150MDU7</accession>
<dbReference type="EMBL" id="LQYT01000009">
    <property type="protein sequence ID" value="KYD22737.1"/>
    <property type="molecule type" value="Genomic_DNA"/>
</dbReference>
<feature type="transmembrane region" description="Helical" evidence="6">
    <location>
        <begin position="14"/>
        <end position="32"/>
    </location>
</feature>
<keyword evidence="4 6" id="KW-0472">Membrane</keyword>
<proteinExistence type="predicted"/>
<dbReference type="Pfam" id="PF11023">
    <property type="entry name" value="DUF2614"/>
    <property type="match status" value="1"/>
</dbReference>
<dbReference type="AlphaFoldDB" id="A0A150MDU7"/>
<feature type="region of interest" description="Disordered" evidence="5">
    <location>
        <begin position="108"/>
        <end position="132"/>
    </location>
</feature>
<evidence type="ECO:0000313" key="7">
    <source>
        <dbReference type="EMBL" id="KYD22737.1"/>
    </source>
</evidence>
<evidence type="ECO:0000256" key="3">
    <source>
        <dbReference type="ARBA" id="ARBA00022989"/>
    </source>
</evidence>
<dbReference type="NCBIfam" id="NF002796">
    <property type="entry name" value="PRK02935.1"/>
    <property type="match status" value="1"/>
</dbReference>
<organism evidence="7 8">
    <name type="scientific">Caldibacillus debilis</name>
    <dbReference type="NCBI Taxonomy" id="301148"/>
    <lineage>
        <taxon>Bacteria</taxon>
        <taxon>Bacillati</taxon>
        <taxon>Bacillota</taxon>
        <taxon>Bacilli</taxon>
        <taxon>Bacillales</taxon>
        <taxon>Bacillaceae</taxon>
        <taxon>Caldibacillus</taxon>
    </lineage>
</organism>
<feature type="transmembrane region" description="Helical" evidence="6">
    <location>
        <begin position="38"/>
        <end position="58"/>
    </location>
</feature>
<keyword evidence="2 6" id="KW-0812">Transmembrane</keyword>
<evidence type="ECO:0000256" key="1">
    <source>
        <dbReference type="ARBA" id="ARBA00022475"/>
    </source>
</evidence>
<feature type="compositionally biased region" description="Basic and acidic residues" evidence="5">
    <location>
        <begin position="122"/>
        <end position="132"/>
    </location>
</feature>
<evidence type="ECO:0000256" key="6">
    <source>
        <dbReference type="SAM" id="Phobius"/>
    </source>
</evidence>
<dbReference type="STRING" id="301148.B4135_1220"/>